<dbReference type="Proteomes" id="UP000007875">
    <property type="component" value="Unassembled WGS sequence"/>
</dbReference>
<organism evidence="1 2">
    <name type="scientific">Ciona savignyi</name>
    <name type="common">Pacific transparent sea squirt</name>
    <dbReference type="NCBI Taxonomy" id="51511"/>
    <lineage>
        <taxon>Eukaryota</taxon>
        <taxon>Metazoa</taxon>
        <taxon>Chordata</taxon>
        <taxon>Tunicata</taxon>
        <taxon>Ascidiacea</taxon>
        <taxon>Phlebobranchia</taxon>
        <taxon>Cionidae</taxon>
        <taxon>Ciona</taxon>
    </lineage>
</organism>
<protein>
    <submittedName>
        <fullName evidence="1">Uncharacterized protein</fullName>
    </submittedName>
</protein>
<proteinExistence type="predicted"/>
<name>H2YQS2_CIOSA</name>
<dbReference type="AlphaFoldDB" id="H2YQS2"/>
<dbReference type="HOGENOM" id="CLU_1585892_0_0_1"/>
<keyword evidence="2" id="KW-1185">Reference proteome</keyword>
<evidence type="ECO:0000313" key="1">
    <source>
        <dbReference type="Ensembl" id="ENSCSAVP00000007680.1"/>
    </source>
</evidence>
<dbReference type="GeneTree" id="ENSGT00940000163971"/>
<evidence type="ECO:0000313" key="2">
    <source>
        <dbReference type="Proteomes" id="UP000007875"/>
    </source>
</evidence>
<sequence>MESRIVDNRTQPLYHWNWWFEVTSGDKELDARIREEHFKEQSKKNMLNAKRAALASHQQRKDAMAIKRQREQNKKIAKKHIEALNNLQPSDIFKANKDSMVINSLGQRVVYTGQSQIQQRDPSQNMPPVIQAVPTSNPEEIKLAVQRKYHKSLPENINQINNLNSGTT</sequence>
<dbReference type="Ensembl" id="ENSCSAVT00000007780.1">
    <property type="protein sequence ID" value="ENSCSAVP00000007680.1"/>
    <property type="gene ID" value="ENSCSAVG00000004597.1"/>
</dbReference>
<accession>H2YQS2</accession>
<reference evidence="2" key="1">
    <citation type="submission" date="2003-08" db="EMBL/GenBank/DDBJ databases">
        <authorList>
            <person name="Birren B."/>
            <person name="Nusbaum C."/>
            <person name="Abebe A."/>
            <person name="Abouelleil A."/>
            <person name="Adekoya E."/>
            <person name="Ait-zahra M."/>
            <person name="Allen N."/>
            <person name="Allen T."/>
            <person name="An P."/>
            <person name="Anderson M."/>
            <person name="Anderson S."/>
            <person name="Arachchi H."/>
            <person name="Armbruster J."/>
            <person name="Bachantsang P."/>
            <person name="Baldwin J."/>
            <person name="Barry A."/>
            <person name="Bayul T."/>
            <person name="Blitshsteyn B."/>
            <person name="Bloom T."/>
            <person name="Blye J."/>
            <person name="Boguslavskiy L."/>
            <person name="Borowsky M."/>
            <person name="Boukhgalter B."/>
            <person name="Brunache A."/>
            <person name="Butler J."/>
            <person name="Calixte N."/>
            <person name="Calvo S."/>
            <person name="Camarata J."/>
            <person name="Campo K."/>
            <person name="Chang J."/>
            <person name="Cheshatsang Y."/>
            <person name="Citroen M."/>
            <person name="Collymore A."/>
            <person name="Considine T."/>
            <person name="Cook A."/>
            <person name="Cooke P."/>
            <person name="Corum B."/>
            <person name="Cuomo C."/>
            <person name="David R."/>
            <person name="Dawoe T."/>
            <person name="Degray S."/>
            <person name="Dodge S."/>
            <person name="Dooley K."/>
            <person name="Dorje P."/>
            <person name="Dorjee K."/>
            <person name="Dorris L."/>
            <person name="Duffey N."/>
            <person name="Dupes A."/>
            <person name="Elkins T."/>
            <person name="Engels R."/>
            <person name="Erickson J."/>
            <person name="Farina A."/>
            <person name="Faro S."/>
            <person name="Ferreira P."/>
            <person name="Fischer H."/>
            <person name="Fitzgerald M."/>
            <person name="Foley K."/>
            <person name="Gage D."/>
            <person name="Galagan J."/>
            <person name="Gearin G."/>
            <person name="Gnerre S."/>
            <person name="Gnirke A."/>
            <person name="Goyette A."/>
            <person name="Graham J."/>
            <person name="Grandbois E."/>
            <person name="Gyaltsen K."/>
            <person name="Hafez N."/>
            <person name="Hagopian D."/>
            <person name="Hagos B."/>
            <person name="Hall J."/>
            <person name="Hatcher B."/>
            <person name="Heller A."/>
            <person name="Higgins H."/>
            <person name="Honan T."/>
            <person name="Horn A."/>
            <person name="Houde N."/>
            <person name="Hughes L."/>
            <person name="Hulme W."/>
            <person name="Husby E."/>
            <person name="Iliev I."/>
            <person name="Jaffe D."/>
            <person name="Jones C."/>
            <person name="Kamal M."/>
            <person name="Kamat A."/>
            <person name="Kamvysselis M."/>
            <person name="Karlsson E."/>
            <person name="Kells C."/>
            <person name="Kieu A."/>
            <person name="Kisner P."/>
            <person name="Kodira C."/>
            <person name="Kulbokas E."/>
            <person name="Labutti K."/>
            <person name="Lama D."/>
            <person name="Landers T."/>
            <person name="Leger J."/>
            <person name="Levine S."/>
            <person name="Lewis D."/>
            <person name="Lewis T."/>
            <person name="Lindblad-toh K."/>
            <person name="Liu X."/>
            <person name="Lokyitsang T."/>
            <person name="Lokyitsang Y."/>
            <person name="Lucien O."/>
            <person name="Lui A."/>
            <person name="Ma L.J."/>
            <person name="Mabbitt R."/>
            <person name="Macdonald J."/>
            <person name="Maclean C."/>
            <person name="Major J."/>
            <person name="Manning J."/>
            <person name="Marabella R."/>
            <person name="Maru K."/>
            <person name="Matthews C."/>
            <person name="Mauceli E."/>
            <person name="Mccarthy M."/>
            <person name="Mcdonough S."/>
            <person name="Mcghee T."/>
            <person name="Meldrim J."/>
            <person name="Meneus L."/>
            <person name="Mesirov J."/>
            <person name="Mihalev A."/>
            <person name="Mihova T."/>
            <person name="Mikkelsen T."/>
            <person name="Mlenga V."/>
            <person name="Moru K."/>
            <person name="Mozes J."/>
            <person name="Mulrain L."/>
            <person name="Munson G."/>
            <person name="Naylor J."/>
            <person name="Newes C."/>
            <person name="Nguyen C."/>
            <person name="Nguyen N."/>
            <person name="Nguyen T."/>
            <person name="Nicol R."/>
            <person name="Nielsen C."/>
            <person name="Nizzari M."/>
            <person name="Norbu C."/>
            <person name="Norbu N."/>
            <person name="O'donnell P."/>
            <person name="Okoawo O."/>
            <person name="O'leary S."/>
            <person name="Omotosho B."/>
            <person name="O'neill K."/>
            <person name="Osman S."/>
            <person name="Parker S."/>
            <person name="Perrin D."/>
            <person name="Phunkhang P."/>
            <person name="Piqani B."/>
            <person name="Purcell S."/>
            <person name="Rachupka T."/>
            <person name="Ramasamy U."/>
            <person name="Rameau R."/>
            <person name="Ray V."/>
            <person name="Raymond C."/>
            <person name="Retta R."/>
            <person name="Richardson S."/>
            <person name="Rise C."/>
            <person name="Rodriguez J."/>
            <person name="Rogers J."/>
            <person name="Rogov P."/>
            <person name="Rutman M."/>
            <person name="Schupbach R."/>
            <person name="Seaman C."/>
            <person name="Settipalli S."/>
            <person name="Sharpe T."/>
            <person name="Sheridan J."/>
            <person name="Sherpa N."/>
            <person name="Shi J."/>
            <person name="Smirnov S."/>
            <person name="Smith C."/>
            <person name="Sougnez C."/>
            <person name="Spencer B."/>
            <person name="Stalker J."/>
            <person name="Stange-thomann N."/>
            <person name="Stavropoulos S."/>
            <person name="Stetson K."/>
            <person name="Stone C."/>
            <person name="Stone S."/>
            <person name="Stubbs M."/>
            <person name="Talamas J."/>
            <person name="Tchuinga P."/>
            <person name="Tenzing P."/>
            <person name="Tesfaye S."/>
            <person name="Theodore J."/>
            <person name="Thoulutsang Y."/>
            <person name="Topham K."/>
            <person name="Towey S."/>
            <person name="Tsamla T."/>
            <person name="Tsomo N."/>
            <person name="Vallee D."/>
            <person name="Vassiliev H."/>
            <person name="Venkataraman V."/>
            <person name="Vinson J."/>
            <person name="Vo A."/>
            <person name="Wade C."/>
            <person name="Wang S."/>
            <person name="Wangchuk T."/>
            <person name="Wangdi T."/>
            <person name="Whittaker C."/>
            <person name="Wilkinson J."/>
            <person name="Wu Y."/>
            <person name="Wyman D."/>
            <person name="Yadav S."/>
            <person name="Yang S."/>
            <person name="Yang X."/>
            <person name="Yeager S."/>
            <person name="Yee E."/>
            <person name="Young G."/>
            <person name="Zainoun J."/>
            <person name="Zembeck L."/>
            <person name="Zimmer A."/>
            <person name="Zody M."/>
            <person name="Lander E."/>
        </authorList>
    </citation>
    <scope>NUCLEOTIDE SEQUENCE [LARGE SCALE GENOMIC DNA]</scope>
</reference>
<reference evidence="1" key="3">
    <citation type="submission" date="2025-09" db="UniProtKB">
        <authorList>
            <consortium name="Ensembl"/>
        </authorList>
    </citation>
    <scope>IDENTIFICATION</scope>
</reference>
<reference evidence="1" key="2">
    <citation type="submission" date="2025-08" db="UniProtKB">
        <authorList>
            <consortium name="Ensembl"/>
        </authorList>
    </citation>
    <scope>IDENTIFICATION</scope>
</reference>